<dbReference type="AlphaFoldDB" id="A0A5N8W3K9"/>
<feature type="transmembrane region" description="Helical" evidence="7">
    <location>
        <begin position="57"/>
        <end position="77"/>
    </location>
</feature>
<feature type="transmembrane region" description="Helical" evidence="7">
    <location>
        <begin position="141"/>
        <end position="163"/>
    </location>
</feature>
<evidence type="ECO:0000313" key="9">
    <source>
        <dbReference type="EMBL" id="MPY41879.1"/>
    </source>
</evidence>
<evidence type="ECO:0000256" key="5">
    <source>
        <dbReference type="ARBA" id="ARBA00022989"/>
    </source>
</evidence>
<keyword evidence="6 7" id="KW-0472">Membrane</keyword>
<name>A0A5N8W3K9_9ACTN</name>
<dbReference type="PANTHER" id="PTHR30353">
    <property type="entry name" value="INNER MEMBRANE PROTEIN DEDA-RELATED"/>
    <property type="match status" value="1"/>
</dbReference>
<keyword evidence="3 7" id="KW-1003">Cell membrane</keyword>
<evidence type="ECO:0000256" key="3">
    <source>
        <dbReference type="ARBA" id="ARBA00022475"/>
    </source>
</evidence>
<reference evidence="9 10" key="1">
    <citation type="submission" date="2019-07" db="EMBL/GenBank/DDBJ databases">
        <title>New species of Amycolatopsis and Streptomyces.</title>
        <authorList>
            <person name="Duangmal K."/>
            <person name="Teo W.F.A."/>
            <person name="Lipun K."/>
        </authorList>
    </citation>
    <scope>NUCLEOTIDE SEQUENCE [LARGE SCALE GENOMIC DNA]</scope>
    <source>
        <strain evidence="9 10">TISTR 2346</strain>
    </source>
</reference>
<proteinExistence type="inferred from homology"/>
<feature type="transmembrane region" description="Helical" evidence="7">
    <location>
        <begin position="169"/>
        <end position="188"/>
    </location>
</feature>
<evidence type="ECO:0000256" key="6">
    <source>
        <dbReference type="ARBA" id="ARBA00023136"/>
    </source>
</evidence>
<gene>
    <name evidence="9" type="ORF">FNH04_18810</name>
</gene>
<comment type="subcellular location">
    <subcellularLocation>
        <location evidence="1 7">Cell membrane</location>
        <topology evidence="1 7">Multi-pass membrane protein</topology>
    </subcellularLocation>
</comment>
<comment type="similarity">
    <text evidence="2 7">Belongs to the DedA family.</text>
</comment>
<dbReference type="InterPro" id="IPR032816">
    <property type="entry name" value="VTT_dom"/>
</dbReference>
<dbReference type="PANTHER" id="PTHR30353:SF15">
    <property type="entry name" value="INNER MEMBRANE PROTEIN YABI"/>
    <property type="match status" value="1"/>
</dbReference>
<sequence length="206" mass="21769">MATDFLDWLHTVPQPTLVGATGAMVLLETTLGIGVFAPGEAGLLIASTTATTLPRFLVLWLVVTVCVMIGDSIGYTIGRRFGPRLGETRLIQRYGRRAWDRATDVLRRRGAWAVFFGRFIPGLRSLTPPAAGTAGLSFGKFLPATALGAACWSGLHIGLGVLLGQASRSYFFVLGGAVVVALAVTALVRRRKRSAPAGEDESVAAA</sequence>
<keyword evidence="10" id="KW-1185">Reference proteome</keyword>
<evidence type="ECO:0000256" key="2">
    <source>
        <dbReference type="ARBA" id="ARBA00010792"/>
    </source>
</evidence>
<feature type="domain" description="VTT" evidence="8">
    <location>
        <begin position="55"/>
        <end position="160"/>
    </location>
</feature>
<dbReference type="InterPro" id="IPR032818">
    <property type="entry name" value="DedA-like"/>
</dbReference>
<evidence type="ECO:0000256" key="1">
    <source>
        <dbReference type="ARBA" id="ARBA00004651"/>
    </source>
</evidence>
<keyword evidence="5 7" id="KW-1133">Transmembrane helix</keyword>
<organism evidence="9 10">
    <name type="scientific">Streptomyces phyllanthi</name>
    <dbReference type="NCBI Taxonomy" id="1803180"/>
    <lineage>
        <taxon>Bacteria</taxon>
        <taxon>Bacillati</taxon>
        <taxon>Actinomycetota</taxon>
        <taxon>Actinomycetes</taxon>
        <taxon>Kitasatosporales</taxon>
        <taxon>Streptomycetaceae</taxon>
        <taxon>Streptomyces</taxon>
    </lineage>
</organism>
<protein>
    <submittedName>
        <fullName evidence="9">DedA family protein</fullName>
    </submittedName>
</protein>
<evidence type="ECO:0000256" key="4">
    <source>
        <dbReference type="ARBA" id="ARBA00022692"/>
    </source>
</evidence>
<dbReference type="OrthoDB" id="9813426at2"/>
<dbReference type="Pfam" id="PF09335">
    <property type="entry name" value="VTT_dom"/>
    <property type="match status" value="1"/>
</dbReference>
<evidence type="ECO:0000256" key="7">
    <source>
        <dbReference type="RuleBase" id="RU367016"/>
    </source>
</evidence>
<dbReference type="GO" id="GO:0005886">
    <property type="term" value="C:plasma membrane"/>
    <property type="evidence" value="ECO:0007669"/>
    <property type="project" value="UniProtKB-SubCell"/>
</dbReference>
<comment type="caution">
    <text evidence="9">The sequence shown here is derived from an EMBL/GenBank/DDBJ whole genome shotgun (WGS) entry which is preliminary data.</text>
</comment>
<evidence type="ECO:0000313" key="10">
    <source>
        <dbReference type="Proteomes" id="UP000326979"/>
    </source>
</evidence>
<accession>A0A5N8W3K9</accession>
<dbReference type="EMBL" id="VJZE01000120">
    <property type="protein sequence ID" value="MPY41879.1"/>
    <property type="molecule type" value="Genomic_DNA"/>
</dbReference>
<comment type="caution">
    <text evidence="7">Lacks conserved residue(s) required for the propagation of feature annotation.</text>
</comment>
<evidence type="ECO:0000259" key="8">
    <source>
        <dbReference type="Pfam" id="PF09335"/>
    </source>
</evidence>
<dbReference type="Proteomes" id="UP000326979">
    <property type="component" value="Unassembled WGS sequence"/>
</dbReference>
<keyword evidence="4 7" id="KW-0812">Transmembrane</keyword>